<evidence type="ECO:0000313" key="2">
    <source>
        <dbReference type="EMBL" id="OLP97829.1"/>
    </source>
</evidence>
<feature type="region of interest" description="Disordered" evidence="1">
    <location>
        <begin position="38"/>
        <end position="119"/>
    </location>
</feature>
<dbReference type="EMBL" id="LSRX01000419">
    <property type="protein sequence ID" value="OLP97829.1"/>
    <property type="molecule type" value="Genomic_DNA"/>
</dbReference>
<evidence type="ECO:0000256" key="1">
    <source>
        <dbReference type="SAM" id="MobiDB-lite"/>
    </source>
</evidence>
<feature type="compositionally biased region" description="Low complexity" evidence="1">
    <location>
        <begin position="11"/>
        <end position="26"/>
    </location>
</feature>
<dbReference type="AlphaFoldDB" id="A0A1Q9DRN1"/>
<feature type="compositionally biased region" description="Basic and acidic residues" evidence="1">
    <location>
        <begin position="53"/>
        <end position="89"/>
    </location>
</feature>
<feature type="compositionally biased region" description="Basic and acidic residues" evidence="1">
    <location>
        <begin position="97"/>
        <end position="107"/>
    </location>
</feature>
<keyword evidence="3" id="KW-1185">Reference proteome</keyword>
<feature type="region of interest" description="Disordered" evidence="1">
    <location>
        <begin position="1"/>
        <end position="26"/>
    </location>
</feature>
<protein>
    <submittedName>
        <fullName evidence="2">Uncharacterized protein</fullName>
    </submittedName>
</protein>
<evidence type="ECO:0000313" key="3">
    <source>
        <dbReference type="Proteomes" id="UP000186817"/>
    </source>
</evidence>
<dbReference type="Proteomes" id="UP000186817">
    <property type="component" value="Unassembled WGS sequence"/>
</dbReference>
<name>A0A1Q9DRN1_SYMMI</name>
<comment type="caution">
    <text evidence="2">The sequence shown here is derived from an EMBL/GenBank/DDBJ whole genome shotgun (WGS) entry which is preliminary data.</text>
</comment>
<accession>A0A1Q9DRN1</accession>
<gene>
    <name evidence="2" type="ORF">AK812_SmicGene19777</name>
</gene>
<organism evidence="2 3">
    <name type="scientific">Symbiodinium microadriaticum</name>
    <name type="common">Dinoflagellate</name>
    <name type="synonym">Zooxanthella microadriatica</name>
    <dbReference type="NCBI Taxonomy" id="2951"/>
    <lineage>
        <taxon>Eukaryota</taxon>
        <taxon>Sar</taxon>
        <taxon>Alveolata</taxon>
        <taxon>Dinophyceae</taxon>
        <taxon>Suessiales</taxon>
        <taxon>Symbiodiniaceae</taxon>
        <taxon>Symbiodinium</taxon>
    </lineage>
</organism>
<sequence>MARVKGTTAYSSDASSKLQRSSSLTSALRWQHGADLSAGIFQVDPRSTRRSLKKEDASKDKKKEAIPQPDKMRALAEKISGHLKKEDKPTLLTSQPKEPEISQKVDVSEEVGMPEVTVA</sequence>
<reference evidence="2 3" key="1">
    <citation type="submission" date="2016-02" db="EMBL/GenBank/DDBJ databases">
        <title>Genome analysis of coral dinoflagellate symbionts highlights evolutionary adaptations to a symbiotic lifestyle.</title>
        <authorList>
            <person name="Aranda M."/>
            <person name="Li Y."/>
            <person name="Liew Y.J."/>
            <person name="Baumgarten S."/>
            <person name="Simakov O."/>
            <person name="Wilson M."/>
            <person name="Piel J."/>
            <person name="Ashoor H."/>
            <person name="Bougouffa S."/>
            <person name="Bajic V.B."/>
            <person name="Ryu T."/>
            <person name="Ravasi T."/>
            <person name="Bayer T."/>
            <person name="Micklem G."/>
            <person name="Kim H."/>
            <person name="Bhak J."/>
            <person name="Lajeunesse T.C."/>
            <person name="Voolstra C.R."/>
        </authorList>
    </citation>
    <scope>NUCLEOTIDE SEQUENCE [LARGE SCALE GENOMIC DNA]</scope>
    <source>
        <strain evidence="2 3">CCMP2467</strain>
    </source>
</reference>
<proteinExistence type="predicted"/>
<dbReference type="OrthoDB" id="10419677at2759"/>